<sequence length="315" mass="35604">MLITALKTHINKSMNFFKISMDKYGQPYSCPEIFKLPSTLVLSGGAIKGIYLLGALHGLCTTAGNTGEHRFKVLVGTSSGAIICFLLSIGYSPFEIYRSLLNNDNLLTVDYTGIPQSKESEGRVENGRGGIFSSQHIFLHVQKLMKKKKIHPDLTFKEHNEMTGTVLVVTAFNVTQKKETLFSTLTFPDVPIVEALKLSSGIPIVFRPLSFNKDMFVDGGVWDNFPIKAGLYILNTLHLSDSILALTTIFSFYKREICQWYNNKKLILLMVEDTDDWVPTLISTDEDKFYMFLTGFKKGKVFRQTEKRQRRNTIA</sequence>
<comment type="caution">
    <text evidence="2">Lacks conserved residue(s) required for the propagation of feature annotation.</text>
</comment>
<evidence type="ECO:0000256" key="1">
    <source>
        <dbReference type="ARBA" id="ARBA00023098"/>
    </source>
</evidence>
<keyword evidence="5" id="KW-1185">Reference proteome</keyword>
<dbReference type="EMBL" id="HF920637">
    <property type="protein sequence ID" value="CCV02431.1"/>
    <property type="molecule type" value="Genomic_DNA"/>
</dbReference>
<dbReference type="InterPro" id="IPR052580">
    <property type="entry name" value="Lipid_Hydrolase"/>
</dbReference>
<dbReference type="RefSeq" id="YP_009046673.1">
    <property type="nucleotide sequence ID" value="NC_024451.1"/>
</dbReference>
<dbReference type="PANTHER" id="PTHR46394:SF1">
    <property type="entry name" value="PNPLA DOMAIN-CONTAINING PROTEIN"/>
    <property type="match status" value="1"/>
</dbReference>
<feature type="domain" description="PNPLA" evidence="3">
    <location>
        <begin position="40"/>
        <end position="231"/>
    </location>
</feature>
<evidence type="ECO:0000313" key="4">
    <source>
        <dbReference type="EMBL" id="CCV02431.1"/>
    </source>
</evidence>
<dbReference type="KEGG" id="vg:19738643"/>
<organism evidence="4 5">
    <name type="scientific">Armadillidium vulgare iridescent virus</name>
    <dbReference type="NCBI Taxonomy" id="72201"/>
    <lineage>
        <taxon>Viruses</taxon>
        <taxon>Varidnaviria</taxon>
        <taxon>Bamfordvirae</taxon>
        <taxon>Nucleocytoviricota</taxon>
        <taxon>Megaviricetes</taxon>
        <taxon>Pimascovirales</taxon>
        <taxon>Pimascovirales incertae sedis</taxon>
        <taxon>Iridoviridae</taxon>
        <taxon>Betairidovirinae</taxon>
        <taxon>Iridovirus</taxon>
        <taxon>Iridovirus armadillidium1</taxon>
        <taxon>Invertebrate iridescent virus 31</taxon>
    </lineage>
</organism>
<dbReference type="Gene3D" id="3.40.1090.10">
    <property type="entry name" value="Cytosolic phospholipase A2 catalytic domain"/>
    <property type="match status" value="2"/>
</dbReference>
<keyword evidence="2" id="KW-0378">Hydrolase</keyword>
<feature type="short sequence motif" description="GXSXG" evidence="2">
    <location>
        <begin position="76"/>
        <end position="80"/>
    </location>
</feature>
<dbReference type="Proteomes" id="UP000114278">
    <property type="component" value="Segment"/>
</dbReference>
<dbReference type="SUPFAM" id="SSF52151">
    <property type="entry name" value="FabD/lysophospholipase-like"/>
    <property type="match status" value="1"/>
</dbReference>
<dbReference type="PANTHER" id="PTHR46394">
    <property type="entry name" value="ANNEXIN"/>
    <property type="match status" value="1"/>
</dbReference>
<evidence type="ECO:0000313" key="5">
    <source>
        <dbReference type="Proteomes" id="UP000114278"/>
    </source>
</evidence>
<feature type="active site" description="Proton acceptor" evidence="2">
    <location>
        <position position="218"/>
    </location>
</feature>
<dbReference type="InterPro" id="IPR016035">
    <property type="entry name" value="Acyl_Trfase/lysoPLipase"/>
</dbReference>
<proteinExistence type="predicted"/>
<reference evidence="4 5" key="1">
    <citation type="journal article" date="2014" name="J. Gen. Virol.">
        <title>Genome sequence of a crustacean iridovirus, IIV31, isolated from the pill bug, Armadillidium vulgare.</title>
        <authorList>
            <person name="Piegu B."/>
            <person name="Guizard S."/>
            <person name="Yeping T."/>
            <person name="Cruaud C."/>
            <person name="Asgari S."/>
            <person name="Bideshi D.K."/>
            <person name="Federici B.A."/>
            <person name="Bigot Y."/>
        </authorList>
    </citation>
    <scope>NUCLEOTIDE SEQUENCE [LARGE SCALE GENOMIC DNA]</scope>
</reference>
<keyword evidence="2" id="KW-0442">Lipid degradation</keyword>
<feature type="short sequence motif" description="DGA/G" evidence="2">
    <location>
        <begin position="218"/>
        <end position="220"/>
    </location>
</feature>
<dbReference type="GO" id="GO:0016787">
    <property type="term" value="F:hydrolase activity"/>
    <property type="evidence" value="ECO:0007669"/>
    <property type="project" value="UniProtKB-UniRule"/>
</dbReference>
<dbReference type="InterPro" id="IPR002641">
    <property type="entry name" value="PNPLA_dom"/>
</dbReference>
<evidence type="ECO:0000256" key="2">
    <source>
        <dbReference type="PROSITE-ProRule" id="PRU01161"/>
    </source>
</evidence>
<keyword evidence="1 2" id="KW-0443">Lipid metabolism</keyword>
<dbReference type="OrthoDB" id="6613at10239"/>
<dbReference type="GO" id="GO:0016042">
    <property type="term" value="P:lipid catabolic process"/>
    <property type="evidence" value="ECO:0007669"/>
    <property type="project" value="UniProtKB-UniRule"/>
</dbReference>
<accession>A0A068QKE1</accession>
<name>A0A068QKE1_9VIRU</name>
<gene>
    <name evidence="4" type="primary">059L</name>
    <name evidence="4" type="ORF">IIV31_059L</name>
</gene>
<protein>
    <submittedName>
        <fullName evidence="4">Patatin phospholipase</fullName>
    </submittedName>
</protein>
<feature type="active site" description="Nucleophile" evidence="2">
    <location>
        <position position="78"/>
    </location>
</feature>
<dbReference type="Pfam" id="PF01734">
    <property type="entry name" value="Patatin"/>
    <property type="match status" value="1"/>
</dbReference>
<dbReference type="GeneID" id="19738643"/>
<dbReference type="PROSITE" id="PS51635">
    <property type="entry name" value="PNPLA"/>
    <property type="match status" value="1"/>
</dbReference>
<evidence type="ECO:0000259" key="3">
    <source>
        <dbReference type="PROSITE" id="PS51635"/>
    </source>
</evidence>